<evidence type="ECO:0000259" key="1">
    <source>
        <dbReference type="Pfam" id="PF25109"/>
    </source>
</evidence>
<organism evidence="2 3">
    <name type="scientific">Aeromicrobium ginsengisoli</name>
    <dbReference type="NCBI Taxonomy" id="363867"/>
    <lineage>
        <taxon>Bacteria</taxon>
        <taxon>Bacillati</taxon>
        <taxon>Actinomycetota</taxon>
        <taxon>Actinomycetes</taxon>
        <taxon>Propionibacteriales</taxon>
        <taxon>Nocardioidaceae</taxon>
        <taxon>Aeromicrobium</taxon>
    </lineage>
</organism>
<name>A0A5M4FI85_9ACTN</name>
<feature type="domain" description="Polynucleotide kinase PNKP phosphatase" evidence="1">
    <location>
        <begin position="9"/>
        <end position="147"/>
    </location>
</feature>
<dbReference type="AlphaFoldDB" id="A0A5M4FI85"/>
<evidence type="ECO:0000313" key="2">
    <source>
        <dbReference type="EMBL" id="KAA1399847.1"/>
    </source>
</evidence>
<sequence length="148" mass="16829">MRHNRGMRDAVIFDMDGTLCDTTTIEHFITGADKDFHAFHAASAACPPRPKVVRAARAEHDKGRAVLVVTSREFIWRDLTLDWLVEHGIPYDALYMRIVGDYRKDVVIKKEILAQITDDGFTVLEAWDDKPAVIDLWRDNGIAVHVVD</sequence>
<evidence type="ECO:0000313" key="3">
    <source>
        <dbReference type="Proteomes" id="UP000380867"/>
    </source>
</evidence>
<dbReference type="Proteomes" id="UP000380867">
    <property type="component" value="Unassembled WGS sequence"/>
</dbReference>
<proteinExistence type="predicted"/>
<dbReference type="EMBL" id="SDPQ02000001">
    <property type="protein sequence ID" value="KAA1399847.1"/>
    <property type="molecule type" value="Genomic_DNA"/>
</dbReference>
<dbReference type="Gene3D" id="3.40.50.1000">
    <property type="entry name" value="HAD superfamily/HAD-like"/>
    <property type="match status" value="1"/>
</dbReference>
<dbReference type="InterPro" id="IPR056782">
    <property type="entry name" value="HAD_PNKP"/>
</dbReference>
<comment type="caution">
    <text evidence="2">The sequence shown here is derived from an EMBL/GenBank/DDBJ whole genome shotgun (WGS) entry which is preliminary data.</text>
</comment>
<reference evidence="2" key="1">
    <citation type="submission" date="2019-09" db="EMBL/GenBank/DDBJ databases">
        <authorList>
            <person name="Li J."/>
        </authorList>
    </citation>
    <scope>NUCLEOTIDE SEQUENCE [LARGE SCALE GENOMIC DNA]</scope>
    <source>
        <strain evidence="2">JCM 14732</strain>
    </source>
</reference>
<dbReference type="OrthoDB" id="7592866at2"/>
<accession>A0A5M4FI85</accession>
<gene>
    <name evidence="2" type="ORF">ESP70_003570</name>
</gene>
<keyword evidence="3" id="KW-1185">Reference proteome</keyword>
<dbReference type="InterPro" id="IPR036412">
    <property type="entry name" value="HAD-like_sf"/>
</dbReference>
<dbReference type="InterPro" id="IPR023214">
    <property type="entry name" value="HAD_sf"/>
</dbReference>
<dbReference type="Pfam" id="PF25109">
    <property type="entry name" value="HAD_PNKP"/>
    <property type="match status" value="1"/>
</dbReference>
<protein>
    <recommendedName>
        <fullName evidence="1">Polynucleotide kinase PNKP phosphatase domain-containing protein</fullName>
    </recommendedName>
</protein>
<dbReference type="SUPFAM" id="SSF56784">
    <property type="entry name" value="HAD-like"/>
    <property type="match status" value="1"/>
</dbReference>